<dbReference type="InterPro" id="IPR029044">
    <property type="entry name" value="Nucleotide-diphossugar_trans"/>
</dbReference>
<reference evidence="3 4" key="1">
    <citation type="submission" date="2015-09" db="EMBL/GenBank/DDBJ databases">
        <title>Genome sequencing project for genomic taxonomy and phylogenomics of Bacillus-like bacteria.</title>
        <authorList>
            <person name="Liu B."/>
            <person name="Wang J."/>
            <person name="Zhu Y."/>
            <person name="Liu G."/>
            <person name="Chen Q."/>
            <person name="Chen Z."/>
            <person name="Lan J."/>
            <person name="Che J."/>
            <person name="Ge C."/>
            <person name="Shi H."/>
            <person name="Pan Z."/>
            <person name="Liu X."/>
        </authorList>
    </citation>
    <scope>NUCLEOTIDE SEQUENCE [LARGE SCALE GENOMIC DNA]</scope>
    <source>
        <strain evidence="3 4">DSM 8552</strain>
    </source>
</reference>
<sequence length="349" mass="39952">MLNWEKILVTPTTIILKALEIIDSGAKQIGIVVDDKRRLLGTITDGDIRRGLLKGKTLNDPIESVMNPFPIVASVYDTKENILQLMKFKQLRAIPVLDEDGCVIQVETLEELMQPDKRDNIVVLMAGGLGSRLRPLTDECPKPLLKVGERPVLETILMNFIEYGFYHFYISVNYKAEMIRDYFGDGSRWGVQISYIEENKRLGTAGALSLLPLRPTKPFFVINGDLLTKVNFEQLLDFHTSYQSKGTMCVREFTHQVPYGVALLDRQKLIGIEEKPVQKYFVNAGIYLLDPTTLDYIPNNEFYDMPTLFDSLIKQKLYTTAFPIREYWLDIGRLSDFERANMEFAEVFG</sequence>
<dbReference type="CDD" id="cd06426">
    <property type="entry name" value="NTP_transferase_like_2"/>
    <property type="match status" value="1"/>
</dbReference>
<dbReference type="Proteomes" id="UP000051063">
    <property type="component" value="Unassembled WGS sequence"/>
</dbReference>
<gene>
    <name evidence="3" type="ORF">AN963_16440</name>
</gene>
<name>A0ABR5N7D3_BRECH</name>
<keyword evidence="4" id="KW-1185">Reference proteome</keyword>
<proteinExistence type="predicted"/>
<evidence type="ECO:0000313" key="3">
    <source>
        <dbReference type="EMBL" id="KQL46516.1"/>
    </source>
</evidence>
<dbReference type="InterPro" id="IPR046342">
    <property type="entry name" value="CBS_dom_sf"/>
</dbReference>
<feature type="domain" description="CBS" evidence="2">
    <location>
        <begin position="66"/>
        <end position="123"/>
    </location>
</feature>
<dbReference type="RefSeq" id="WP_055745608.1">
    <property type="nucleotide sequence ID" value="NZ_LJJB01000010.1"/>
</dbReference>
<keyword evidence="1" id="KW-0129">CBS domain</keyword>
<evidence type="ECO:0000313" key="4">
    <source>
        <dbReference type="Proteomes" id="UP000051063"/>
    </source>
</evidence>
<organism evidence="3 4">
    <name type="scientific">Brevibacillus choshinensis</name>
    <dbReference type="NCBI Taxonomy" id="54911"/>
    <lineage>
        <taxon>Bacteria</taxon>
        <taxon>Bacillati</taxon>
        <taxon>Bacillota</taxon>
        <taxon>Bacilli</taxon>
        <taxon>Bacillales</taxon>
        <taxon>Paenibacillaceae</taxon>
        <taxon>Brevibacillus</taxon>
    </lineage>
</organism>
<dbReference type="InterPro" id="IPR050486">
    <property type="entry name" value="Mannose-1P_guanyltransferase"/>
</dbReference>
<evidence type="ECO:0000259" key="2">
    <source>
        <dbReference type="PROSITE" id="PS51371"/>
    </source>
</evidence>
<feature type="domain" description="CBS" evidence="2">
    <location>
        <begin position="1"/>
        <end position="58"/>
    </location>
</feature>
<dbReference type="CDD" id="cd04607">
    <property type="entry name" value="CBS_pair_NTP_transferase_assoc"/>
    <property type="match status" value="1"/>
</dbReference>
<dbReference type="SUPFAM" id="SSF54631">
    <property type="entry name" value="CBS-domain pair"/>
    <property type="match status" value="1"/>
</dbReference>
<dbReference type="Gene3D" id="3.10.580.10">
    <property type="entry name" value="CBS-domain"/>
    <property type="match status" value="1"/>
</dbReference>
<dbReference type="Pfam" id="PF00483">
    <property type="entry name" value="NTP_transferase"/>
    <property type="match status" value="1"/>
</dbReference>
<dbReference type="InterPro" id="IPR005835">
    <property type="entry name" value="NTP_transferase_dom"/>
</dbReference>
<accession>A0ABR5N7D3</accession>
<protein>
    <submittedName>
        <fullName evidence="3">Alcohol dehydrogenase</fullName>
    </submittedName>
</protein>
<dbReference type="SUPFAM" id="SSF53448">
    <property type="entry name" value="Nucleotide-diphospho-sugar transferases"/>
    <property type="match status" value="1"/>
</dbReference>
<dbReference type="InterPro" id="IPR000644">
    <property type="entry name" value="CBS_dom"/>
</dbReference>
<dbReference type="PANTHER" id="PTHR22572">
    <property type="entry name" value="SUGAR-1-PHOSPHATE GUANYL TRANSFERASE"/>
    <property type="match status" value="1"/>
</dbReference>
<dbReference type="EMBL" id="LJJB01000010">
    <property type="protein sequence ID" value="KQL46516.1"/>
    <property type="molecule type" value="Genomic_DNA"/>
</dbReference>
<dbReference type="Pfam" id="PF00571">
    <property type="entry name" value="CBS"/>
    <property type="match status" value="2"/>
</dbReference>
<evidence type="ECO:0000256" key="1">
    <source>
        <dbReference type="PROSITE-ProRule" id="PRU00703"/>
    </source>
</evidence>
<comment type="caution">
    <text evidence="3">The sequence shown here is derived from an EMBL/GenBank/DDBJ whole genome shotgun (WGS) entry which is preliminary data.</text>
</comment>
<dbReference type="PROSITE" id="PS51371">
    <property type="entry name" value="CBS"/>
    <property type="match status" value="2"/>
</dbReference>
<dbReference type="Gene3D" id="3.90.550.10">
    <property type="entry name" value="Spore Coat Polysaccharide Biosynthesis Protein SpsA, Chain A"/>
    <property type="match status" value="1"/>
</dbReference>